<sequence length="107" mass="12155">MKCTFCAKLWFVFKACKFSVYIQMSQLIKKQSLACNRQSKTRVFYLIRLRKKNREKGRGKYSPLDENGIHCGPTRAGCCSSGPGAKVDGFRREIRLNAVDVSVCARV</sequence>
<proteinExistence type="predicted"/>
<evidence type="ECO:0000313" key="1">
    <source>
        <dbReference type="EMBL" id="CAG6603701.1"/>
    </source>
</evidence>
<reference evidence="1" key="1">
    <citation type="submission" date="2021-05" db="EMBL/GenBank/DDBJ databases">
        <authorList>
            <person name="Alioto T."/>
            <person name="Alioto T."/>
            <person name="Gomez Garrido J."/>
        </authorList>
    </citation>
    <scope>NUCLEOTIDE SEQUENCE</scope>
</reference>
<dbReference type="AlphaFoldDB" id="A0A8D8L707"/>
<accession>A0A8D8L707</accession>
<dbReference type="EMBL" id="HBUE01244815">
    <property type="protein sequence ID" value="CAG6551402.1"/>
    <property type="molecule type" value="Transcribed_RNA"/>
</dbReference>
<dbReference type="EMBL" id="HBUE01351922">
    <property type="protein sequence ID" value="CAG6603701.1"/>
    <property type="molecule type" value="Transcribed_RNA"/>
</dbReference>
<organism evidence="1">
    <name type="scientific">Culex pipiens</name>
    <name type="common">House mosquito</name>
    <dbReference type="NCBI Taxonomy" id="7175"/>
    <lineage>
        <taxon>Eukaryota</taxon>
        <taxon>Metazoa</taxon>
        <taxon>Ecdysozoa</taxon>
        <taxon>Arthropoda</taxon>
        <taxon>Hexapoda</taxon>
        <taxon>Insecta</taxon>
        <taxon>Pterygota</taxon>
        <taxon>Neoptera</taxon>
        <taxon>Endopterygota</taxon>
        <taxon>Diptera</taxon>
        <taxon>Nematocera</taxon>
        <taxon>Culicoidea</taxon>
        <taxon>Culicidae</taxon>
        <taxon>Culicinae</taxon>
        <taxon>Culicini</taxon>
        <taxon>Culex</taxon>
        <taxon>Culex</taxon>
    </lineage>
</organism>
<name>A0A8D8L707_CULPI</name>
<protein>
    <submittedName>
        <fullName evidence="1">(northern house mosquito) hypothetical protein</fullName>
    </submittedName>
</protein>